<gene>
    <name evidence="2" type="ORF">GOB84_14675</name>
</gene>
<protein>
    <recommendedName>
        <fullName evidence="4">Lipoprotein</fullName>
    </recommendedName>
</protein>
<dbReference type="RefSeq" id="WP_173578243.1">
    <property type="nucleotide sequence ID" value="NZ_WOSW01000038.1"/>
</dbReference>
<reference evidence="2 3" key="1">
    <citation type="journal article" date="2020" name="Int. J. Syst. Evol. Microbiol.">
        <title>Novel acetic acid bacteria from cider fermentations: Acetobacter conturbans sp. nov. and Acetobacter fallax sp. nov.</title>
        <authorList>
            <person name="Sombolestani A.S."/>
            <person name="Cleenwerck I."/>
            <person name="Cnockaert M."/>
            <person name="Borremans W."/>
            <person name="Wieme A.D."/>
            <person name="De Vuyst L."/>
            <person name="Vandamme P."/>
        </authorList>
    </citation>
    <scope>NUCLEOTIDE SEQUENCE [LARGE SCALE GENOMIC DNA]</scope>
    <source>
        <strain evidence="2 3">LMG 1637</strain>
    </source>
</reference>
<feature type="chain" id="PRO_5045342248" description="Lipoprotein" evidence="1">
    <location>
        <begin position="25"/>
        <end position="152"/>
    </location>
</feature>
<evidence type="ECO:0000313" key="3">
    <source>
        <dbReference type="Proteomes" id="UP000615326"/>
    </source>
</evidence>
<name>A0ABX0KD91_9PROT</name>
<accession>A0ABX0KD91</accession>
<comment type="caution">
    <text evidence="2">The sequence shown here is derived from an EMBL/GenBank/DDBJ whole genome shotgun (WGS) entry which is preliminary data.</text>
</comment>
<feature type="signal peptide" evidence="1">
    <location>
        <begin position="1"/>
        <end position="24"/>
    </location>
</feature>
<organism evidence="2 3">
    <name type="scientific">Acetobacter fallax</name>
    <dbReference type="NCBI Taxonomy" id="1737473"/>
    <lineage>
        <taxon>Bacteria</taxon>
        <taxon>Pseudomonadati</taxon>
        <taxon>Pseudomonadota</taxon>
        <taxon>Alphaproteobacteria</taxon>
        <taxon>Acetobacterales</taxon>
        <taxon>Acetobacteraceae</taxon>
        <taxon>Acetobacter</taxon>
    </lineage>
</organism>
<evidence type="ECO:0000256" key="1">
    <source>
        <dbReference type="SAM" id="SignalP"/>
    </source>
</evidence>
<proteinExistence type="predicted"/>
<evidence type="ECO:0008006" key="4">
    <source>
        <dbReference type="Google" id="ProtNLM"/>
    </source>
</evidence>
<keyword evidence="3" id="KW-1185">Reference proteome</keyword>
<keyword evidence="1" id="KW-0732">Signal</keyword>
<evidence type="ECO:0000313" key="2">
    <source>
        <dbReference type="EMBL" id="NHO33773.1"/>
    </source>
</evidence>
<dbReference type="Proteomes" id="UP000615326">
    <property type="component" value="Unassembled WGS sequence"/>
</dbReference>
<sequence length="152" mass="16518">MKRQFGIFGLAMALMVGGAMPALAQSVTDGSGRSDAAQAAVKAVAGHFRAPQDVRFRKIHTGNKGAVCGEVTGDGATVFSTFGVVSGEEPVMFENQKIPAALDFKEVNTWLNRNVALEDLEEMGCVPKGTYMRYRDRLNKVMETRKENTSTR</sequence>
<dbReference type="EMBL" id="WOSW01000038">
    <property type="protein sequence ID" value="NHO33773.1"/>
    <property type="molecule type" value="Genomic_DNA"/>
</dbReference>